<feature type="active site" evidence="2">
    <location>
        <position position="335"/>
    </location>
</feature>
<feature type="active site" evidence="2">
    <location>
        <position position="358"/>
    </location>
</feature>
<accession>B1H2S4</accession>
<evidence type="ECO:0000259" key="3">
    <source>
        <dbReference type="SMART" id="SM00460"/>
    </source>
</evidence>
<dbReference type="InterPro" id="IPR001102">
    <property type="entry name" value="Transglutaminase_N"/>
</dbReference>
<evidence type="ECO:0000256" key="2">
    <source>
        <dbReference type="PIRSR" id="PIRSR000459-1"/>
    </source>
</evidence>
<dbReference type="OMA" id="IRMTALC"/>
<sequence>MRSDPQVIACDWYYAVNEKAHHTDVYESDDLVLRRGQPFKLTLMLNRPLQAEENILFIFETGPSPSETSKTKVVFPLFRAENLQSWGAILTSIKSTSITVTINSHSDAVIGRYILSVAVQCRGSDKPLPHQIGALNLLFNPWLQGDAVFMAEEDQRQEYVMNEQGVIFQGSDEDITSINWEYNQFERNILDICLVILDRSQNYKKDPALDVSQRNDPLYVCRVLSAMLNSKGDDGVLEENWSDDYINGASPSSWNGSMNILKSWYYSKFKPVKYGQCWVYAGMLCTVLRSLGIPTRVITHFNSGQDKNANLFIDLQYKSQGSRQNDQEDQLWNFHVWNEAYFKRRDLGKSYNGWQVIDSTPLKRSDGVYQCGPAPLTAIKEGDINLNYDVKYMFASVNADVACWIYYRNGTKKQVSNNAKETGKFISTKAIGSNDRVDVTNNYKYAKGSEKEIKVFEKALKLSKGSFVGRTREKPRGGNILFGRCTLDQIATFGQDFNLILSLKNLTPDSINVTVYINTSAILYTGRQRHTIWTGGKFLSLGPNLEKRFSIPVKYGQYSKHMTDNGVICMTALCEVEGTEERILVERNVSLVKPPLSITLPDKAIINQESNANIVIVNPLLETLNSCILWVEGYGLTDKILKKEVPSLKPGQSSEHNFVITPMKTGVRTLLVNFSCDKIQNMKGSGKILITYSQEVSDSPVPT</sequence>
<dbReference type="InterPro" id="IPR023608">
    <property type="entry name" value="Transglutaminase_animal"/>
</dbReference>
<dbReference type="SMART" id="SM00460">
    <property type="entry name" value="TGc"/>
    <property type="match status" value="1"/>
</dbReference>
<feature type="domain" description="Transglutaminase-like" evidence="3">
    <location>
        <begin position="269"/>
        <end position="361"/>
    </location>
</feature>
<dbReference type="InterPro" id="IPR036238">
    <property type="entry name" value="Transglutaminase_C_sf"/>
</dbReference>
<evidence type="ECO:0000313" key="4">
    <source>
        <dbReference type="EMBL" id="AAI61110.1"/>
    </source>
</evidence>
<evidence type="ECO:0000313" key="5">
    <source>
        <dbReference type="Proteomes" id="UP000008143"/>
    </source>
</evidence>
<keyword evidence="5" id="KW-1185">Reference proteome</keyword>
<dbReference type="FunFam" id="2.60.40.10:FF:002682">
    <property type="entry name" value="Transglutaminase 3, gene 1"/>
    <property type="match status" value="1"/>
</dbReference>
<dbReference type="FunFam" id="2.60.40.10:FF:000090">
    <property type="entry name" value="Protein-glutamine gamma-glutamyltransferase 2"/>
    <property type="match status" value="1"/>
</dbReference>
<evidence type="ECO:0000256" key="1">
    <source>
        <dbReference type="ARBA" id="ARBA00005968"/>
    </source>
</evidence>
<dbReference type="Gene3D" id="3.90.260.10">
    <property type="entry name" value="Transglutaminase-like"/>
    <property type="match status" value="1"/>
</dbReference>
<gene>
    <name evidence="6 7" type="primary">tgm6</name>
    <name evidence="4" type="synonym">LOC100145475</name>
</gene>
<comment type="similarity">
    <text evidence="1">Belongs to the transglutaminase superfamily. Transglutaminase family.</text>
</comment>
<dbReference type="Pfam" id="PF00927">
    <property type="entry name" value="Transglut_C"/>
    <property type="match status" value="2"/>
</dbReference>
<dbReference type="PIRSF" id="PIRSF000459">
    <property type="entry name" value="TGM_EBP42"/>
    <property type="match status" value="1"/>
</dbReference>
<dbReference type="Gene3D" id="2.60.40.10">
    <property type="entry name" value="Immunoglobulins"/>
    <property type="match status" value="3"/>
</dbReference>
<dbReference type="GO" id="GO:0030216">
    <property type="term" value="P:keratinocyte differentiation"/>
    <property type="evidence" value="ECO:0000318"/>
    <property type="project" value="GO_Central"/>
</dbReference>
<dbReference type="KEGG" id="xtr:100145475"/>
<evidence type="ECO:0000313" key="6">
    <source>
        <dbReference type="RefSeq" id="NP_001120399.1"/>
    </source>
</evidence>
<dbReference type="Pfam" id="PF00868">
    <property type="entry name" value="Transglut_N"/>
    <property type="match status" value="1"/>
</dbReference>
<dbReference type="PANTHER" id="PTHR11590:SF79">
    <property type="entry name" value="LOC100145475 PROTEIN"/>
    <property type="match status" value="1"/>
</dbReference>
<reference evidence="6" key="3">
    <citation type="submission" date="2025-04" db="UniProtKB">
        <authorList>
            <consortium name="RefSeq"/>
        </authorList>
    </citation>
    <scope>IDENTIFICATION</scope>
</reference>
<reference evidence="4" key="2">
    <citation type="submission" date="2008-03" db="EMBL/GenBank/DDBJ databases">
        <authorList>
            <consortium name="NIH - Xenopus Gene Collection (XGC) project"/>
        </authorList>
    </citation>
    <scope>NUCLEOTIDE SEQUENCE [LARGE SCALE MRNA]</scope>
    <source>
        <tissue evidence="4">Testes</tissue>
    </source>
</reference>
<dbReference type="InterPro" id="IPR008958">
    <property type="entry name" value="Transglutaminase_C"/>
</dbReference>
<dbReference type="InterPro" id="IPR038765">
    <property type="entry name" value="Papain-like_cys_pep_sf"/>
</dbReference>
<dbReference type="OrthoDB" id="437511at2759"/>
<dbReference type="Proteomes" id="UP000008143">
    <property type="component" value="Chromosome 10"/>
</dbReference>
<dbReference type="PANTHER" id="PTHR11590">
    <property type="entry name" value="PROTEIN-GLUTAMINE GAMMA-GLUTAMYLTRANSFERASE"/>
    <property type="match status" value="1"/>
</dbReference>
<dbReference type="AlphaFoldDB" id="B1H2S4"/>
<dbReference type="GO" id="GO:0003810">
    <property type="term" value="F:protein-glutamine gamma-glutamyltransferase activity"/>
    <property type="evidence" value="ECO:0000318"/>
    <property type="project" value="GO_Central"/>
</dbReference>
<name>B1H2S4_XENTR</name>
<feature type="active site" evidence="2">
    <location>
        <position position="277"/>
    </location>
</feature>
<dbReference type="GeneID" id="100145475"/>
<dbReference type="SUPFAM" id="SSF81296">
    <property type="entry name" value="E set domains"/>
    <property type="match status" value="1"/>
</dbReference>
<dbReference type="Pfam" id="PF01841">
    <property type="entry name" value="Transglut_core"/>
    <property type="match status" value="1"/>
</dbReference>
<dbReference type="Xenbase" id="XB-GENE-5878274">
    <property type="gene designation" value="tgm6"/>
</dbReference>
<dbReference type="FunFam" id="3.90.260.10:FF:000002">
    <property type="entry name" value="Erythrocyte membrane protein band 4.2"/>
    <property type="match status" value="1"/>
</dbReference>
<dbReference type="InterPro" id="IPR014756">
    <property type="entry name" value="Ig_E-set"/>
</dbReference>
<proteinExistence type="evidence at transcript level"/>
<dbReference type="SUPFAM" id="SSF54001">
    <property type="entry name" value="Cysteine proteinases"/>
    <property type="match status" value="1"/>
</dbReference>
<dbReference type="SUPFAM" id="SSF49309">
    <property type="entry name" value="Transglutaminase, two C-terminal domains"/>
    <property type="match status" value="2"/>
</dbReference>
<dbReference type="EC" id="2.3.2.13" evidence="6"/>
<reference evidence="6" key="1">
    <citation type="journal article" date="2002" name="Dev. Dyn.">
        <title>Genetic and genomic tools for Xenopus research: The NIH Xenopus initiative.</title>
        <authorList>
            <person name="Klein S.L."/>
            <person name="Strausberg R.L."/>
            <person name="Wagner L."/>
            <person name="Pontius J."/>
            <person name="Clifton S.W."/>
            <person name="Richardson P."/>
        </authorList>
    </citation>
    <scope>NUCLEOTIDE SEQUENCE</scope>
</reference>
<dbReference type="InterPro" id="IPR050779">
    <property type="entry name" value="Transglutaminase"/>
</dbReference>
<dbReference type="InterPro" id="IPR013783">
    <property type="entry name" value="Ig-like_fold"/>
</dbReference>
<dbReference type="CTD" id="343641"/>
<dbReference type="InterPro" id="IPR036985">
    <property type="entry name" value="Transglutaminase-like_sf"/>
</dbReference>
<dbReference type="EMBL" id="BC161110">
    <property type="protein sequence ID" value="AAI61110.1"/>
    <property type="molecule type" value="mRNA"/>
</dbReference>
<dbReference type="RefSeq" id="NP_001120399.1">
    <property type="nucleotide sequence ID" value="NM_001126927.1"/>
</dbReference>
<dbReference type="InterPro" id="IPR002931">
    <property type="entry name" value="Transglutaminase-like"/>
</dbReference>
<evidence type="ECO:0000313" key="7">
    <source>
        <dbReference type="Xenbase" id="XB-GENE-5878274"/>
    </source>
</evidence>
<protein>
    <submittedName>
        <fullName evidence="4">LOC100145475 protein</fullName>
    </submittedName>
    <submittedName>
        <fullName evidence="6">Protein-glutamine gamma-glutamyltransferase E</fullName>
        <ecNumber evidence="6">2.3.2.13</ecNumber>
    </submittedName>
</protein>
<dbReference type="FunFam" id="2.60.40.10:FF:000171">
    <property type="entry name" value="protein-glutamine gamma-glutamyltransferase 6"/>
    <property type="match status" value="1"/>
</dbReference>
<dbReference type="AGR" id="Xenbase:XB-GENE-5878274"/>
<organism evidence="4">
    <name type="scientific">Xenopus tropicalis</name>
    <name type="common">Western clawed frog</name>
    <name type="synonym">Silurana tropicalis</name>
    <dbReference type="NCBI Taxonomy" id="8364"/>
    <lineage>
        <taxon>Eukaryota</taxon>
        <taxon>Metazoa</taxon>
        <taxon>Chordata</taxon>
        <taxon>Craniata</taxon>
        <taxon>Vertebrata</taxon>
        <taxon>Euteleostomi</taxon>
        <taxon>Amphibia</taxon>
        <taxon>Batrachia</taxon>
        <taxon>Anura</taxon>
        <taxon>Pipoidea</taxon>
        <taxon>Pipidae</taxon>
        <taxon>Xenopodinae</taxon>
        <taxon>Xenopus</taxon>
        <taxon>Silurana</taxon>
    </lineage>
</organism>